<dbReference type="Gene3D" id="1.20.1250.20">
    <property type="entry name" value="MFS general substrate transporter like domains"/>
    <property type="match status" value="1"/>
</dbReference>
<feature type="transmembrane region" description="Helical" evidence="2">
    <location>
        <begin position="167"/>
        <end position="188"/>
    </location>
</feature>
<feature type="transmembrane region" description="Helical" evidence="2">
    <location>
        <begin position="39"/>
        <end position="58"/>
    </location>
</feature>
<evidence type="ECO:0000313" key="3">
    <source>
        <dbReference type="EMBL" id="VAX24007.1"/>
    </source>
</evidence>
<keyword evidence="2" id="KW-0472">Membrane</keyword>
<gene>
    <name evidence="3" type="ORF">MNBD_NITROSPINAE02-2212</name>
</gene>
<dbReference type="Pfam" id="PF01564">
    <property type="entry name" value="Spermine_synth"/>
    <property type="match status" value="1"/>
</dbReference>
<name>A0A3B1D5J3_9ZZZZ</name>
<keyword evidence="2" id="KW-1133">Transmembrane helix</keyword>
<protein>
    <recommendedName>
        <fullName evidence="4">Spermidine synthase</fullName>
    </recommendedName>
</protein>
<reference evidence="3" key="1">
    <citation type="submission" date="2018-06" db="EMBL/GenBank/DDBJ databases">
        <authorList>
            <person name="Zhirakovskaya E."/>
        </authorList>
    </citation>
    <scope>NUCLEOTIDE SEQUENCE</scope>
</reference>
<evidence type="ECO:0000256" key="1">
    <source>
        <dbReference type="ARBA" id="ARBA00023115"/>
    </source>
</evidence>
<dbReference type="InterPro" id="IPR036259">
    <property type="entry name" value="MFS_trans_sf"/>
</dbReference>
<keyword evidence="1" id="KW-0620">Polyamine biosynthesis</keyword>
<evidence type="ECO:0000256" key="2">
    <source>
        <dbReference type="SAM" id="Phobius"/>
    </source>
</evidence>
<dbReference type="CDD" id="cd02440">
    <property type="entry name" value="AdoMet_MTases"/>
    <property type="match status" value="1"/>
</dbReference>
<dbReference type="AlphaFoldDB" id="A0A3B1D5J3"/>
<dbReference type="PANTHER" id="PTHR43317">
    <property type="entry name" value="THERMOSPERMINE SYNTHASE ACAULIS5"/>
    <property type="match status" value="1"/>
</dbReference>
<feature type="transmembrane region" description="Helical" evidence="2">
    <location>
        <begin position="101"/>
        <end position="121"/>
    </location>
</feature>
<evidence type="ECO:0008006" key="4">
    <source>
        <dbReference type="Google" id="ProtNLM"/>
    </source>
</evidence>
<dbReference type="GO" id="GO:0006596">
    <property type="term" value="P:polyamine biosynthetic process"/>
    <property type="evidence" value="ECO:0007669"/>
    <property type="project" value="UniProtKB-KW"/>
</dbReference>
<proteinExistence type="predicted"/>
<dbReference type="SUPFAM" id="SSF103473">
    <property type="entry name" value="MFS general substrate transporter"/>
    <property type="match status" value="1"/>
</dbReference>
<dbReference type="Gene3D" id="3.40.50.150">
    <property type="entry name" value="Vaccinia Virus protein VP39"/>
    <property type="match status" value="1"/>
</dbReference>
<feature type="transmembrane region" description="Helical" evidence="2">
    <location>
        <begin position="142"/>
        <end position="161"/>
    </location>
</feature>
<dbReference type="SUPFAM" id="SSF53335">
    <property type="entry name" value="S-adenosyl-L-methionine-dependent methyltransferases"/>
    <property type="match status" value="1"/>
</dbReference>
<dbReference type="PANTHER" id="PTHR43317:SF1">
    <property type="entry name" value="THERMOSPERMINE SYNTHASE ACAULIS5"/>
    <property type="match status" value="1"/>
</dbReference>
<feature type="transmembrane region" description="Helical" evidence="2">
    <location>
        <begin position="200"/>
        <end position="218"/>
    </location>
</feature>
<feature type="transmembrane region" description="Helical" evidence="2">
    <location>
        <begin position="70"/>
        <end position="95"/>
    </location>
</feature>
<dbReference type="EMBL" id="UOGE01000092">
    <property type="protein sequence ID" value="VAX24007.1"/>
    <property type="molecule type" value="Genomic_DNA"/>
</dbReference>
<dbReference type="InterPro" id="IPR029063">
    <property type="entry name" value="SAM-dependent_MTases_sf"/>
</dbReference>
<keyword evidence="2" id="KW-0812">Transmembrane</keyword>
<accession>A0A3B1D5J3</accession>
<organism evidence="3">
    <name type="scientific">hydrothermal vent metagenome</name>
    <dbReference type="NCBI Taxonomy" id="652676"/>
    <lineage>
        <taxon>unclassified sequences</taxon>
        <taxon>metagenomes</taxon>
        <taxon>ecological metagenomes</taxon>
    </lineage>
</organism>
<sequence length="523" mass="58970">MNRPYIIFPLSALVGFISLSQEIIWFRTLTYATAGDPKTFSYMLGFFLLGIAFGAWLAQYIIDRKRVNGFLFIFASLIASSIILYFSIILVSIIFTFNSELAYIMSYLSVCVSSLLLGGIFPMLCHLGIKSPKNVGVSVSRVYLANIVGSTAGPLATGFVLMEMFRLDVIIAFFAVLSAALGLALFLLSEKRPGAKASMAGGLVTLFLVIGFSHGTLYHETLEKLQYKENYGNHAQYKYVYQNRSGIIAIEESAEDIIYGGGIYDGRFNTNPLIRSNGINRCYIIAALHPDPREVLEIGLSSGSWAKVIASYRKVKSLEIIEINQGYLEAVGEYPENAEIFNDPKVKIHFDDGRRWLTRNKERRFDIIVMNTTFHWRMYITNLVSEEFLRLAKSRLKPGGVLYYNSTGSQDIPRTAAKVFKYVGMYSSFVAASDVPFALEPKDIGANLLLFINDGKPVFDLSQPQYRKVFNELAQNVIEDKAADYRAESDTRIITDDNMVTEFTSAIDIYKPKWSWLNLFRRR</sequence>